<feature type="region of interest" description="Disordered" evidence="1">
    <location>
        <begin position="29"/>
        <end position="48"/>
    </location>
</feature>
<proteinExistence type="predicted"/>
<gene>
    <name evidence="2" type="ORF">LMG6000_03233</name>
</gene>
<dbReference type="EMBL" id="CADILH010000005">
    <property type="protein sequence ID" value="CAB3933431.1"/>
    <property type="molecule type" value="Genomic_DNA"/>
</dbReference>
<accession>A0A6S7FC41</accession>
<keyword evidence="3" id="KW-1185">Reference proteome</keyword>
<dbReference type="Proteomes" id="UP000494183">
    <property type="component" value="Unassembled WGS sequence"/>
</dbReference>
<organism evidence="2 3">
    <name type="scientific">Achromobacter insolitus</name>
    <dbReference type="NCBI Taxonomy" id="217204"/>
    <lineage>
        <taxon>Bacteria</taxon>
        <taxon>Pseudomonadati</taxon>
        <taxon>Pseudomonadota</taxon>
        <taxon>Betaproteobacteria</taxon>
        <taxon>Burkholderiales</taxon>
        <taxon>Alcaligenaceae</taxon>
        <taxon>Achromobacter</taxon>
    </lineage>
</organism>
<name>A0A6S7FC41_9BURK</name>
<reference evidence="2 3" key="1">
    <citation type="submission" date="2020-04" db="EMBL/GenBank/DDBJ databases">
        <authorList>
            <person name="De Canck E."/>
        </authorList>
    </citation>
    <scope>NUCLEOTIDE SEQUENCE [LARGE SCALE GENOMIC DNA]</scope>
    <source>
        <strain evidence="2 3">LMG 6000</strain>
    </source>
</reference>
<dbReference type="AlphaFoldDB" id="A0A6S7FC41"/>
<protein>
    <submittedName>
        <fullName evidence="2">Uncharacterized protein</fullName>
    </submittedName>
</protein>
<evidence type="ECO:0000256" key="1">
    <source>
        <dbReference type="SAM" id="MobiDB-lite"/>
    </source>
</evidence>
<evidence type="ECO:0000313" key="2">
    <source>
        <dbReference type="EMBL" id="CAB3933431.1"/>
    </source>
</evidence>
<sequence>MGAAPPWSGPAVGRAPTPRKLRLLAAPRGGCPALERSGGGASEASDALEDRGDALAAADAHGHQRIASADALQFV</sequence>
<evidence type="ECO:0000313" key="3">
    <source>
        <dbReference type="Proteomes" id="UP000494183"/>
    </source>
</evidence>